<reference evidence="1 2" key="1">
    <citation type="submission" date="2018-04" db="EMBL/GenBank/DDBJ databases">
        <title>Complete genome sequence of the nitrogen-fixing bacterium Azospirillum humicireducens type strain SgZ-5.</title>
        <authorList>
            <person name="Yu Z."/>
        </authorList>
    </citation>
    <scope>NUCLEOTIDE SEQUENCE [LARGE SCALE GENOMIC DNA]</scope>
    <source>
        <strain evidence="1 2">SgZ-5</strain>
        <plasmid evidence="1 2">pYZ5</plasmid>
    </source>
</reference>
<dbReference type="AlphaFoldDB" id="A0A2R4VVI7"/>
<dbReference type="Proteomes" id="UP000077405">
    <property type="component" value="Plasmid pYZ5"/>
</dbReference>
<proteinExistence type="predicted"/>
<dbReference type="OrthoDB" id="7305096at2"/>
<keyword evidence="2" id="KW-1185">Reference proteome</keyword>
<dbReference type="KEGG" id="ahu:A6A40_25820"/>
<gene>
    <name evidence="1" type="ORF">A6A40_25820</name>
</gene>
<protein>
    <submittedName>
        <fullName evidence="1">Uncharacterized protein</fullName>
    </submittedName>
</protein>
<name>A0A2R4VVI7_9PROT</name>
<evidence type="ECO:0000313" key="2">
    <source>
        <dbReference type="Proteomes" id="UP000077405"/>
    </source>
</evidence>
<organism evidence="1 2">
    <name type="scientific">Azospirillum humicireducens</name>
    <dbReference type="NCBI Taxonomy" id="1226968"/>
    <lineage>
        <taxon>Bacteria</taxon>
        <taxon>Pseudomonadati</taxon>
        <taxon>Pseudomonadota</taxon>
        <taxon>Alphaproteobacteria</taxon>
        <taxon>Rhodospirillales</taxon>
        <taxon>Azospirillaceae</taxon>
        <taxon>Azospirillum</taxon>
    </lineage>
</organism>
<keyword evidence="1" id="KW-0614">Plasmid</keyword>
<dbReference type="RefSeq" id="WP_108548694.1">
    <property type="nucleotide sequence ID" value="NZ_CP028906.1"/>
</dbReference>
<sequence>MTSIAASGPSPVNAYRLTGGTVFAPVGAVRASADLTAQVRANDTAFQQQMKTSSDPDAVDPEITRRNRAVQAHTVFREGGRVVAAVWRDGQTLMTNGIATGVDWTSLQDRTSGMTDARRRDTIADAIARQLGPSVQVQRYGETGSAPSRGLILDEMNATNIKARGGR</sequence>
<accession>A0A2R4VVI7</accession>
<geneLocation type="plasmid" evidence="1 2">
    <name>pYZ5</name>
</geneLocation>
<evidence type="ECO:0000313" key="1">
    <source>
        <dbReference type="EMBL" id="AWB08435.1"/>
    </source>
</evidence>
<dbReference type="EMBL" id="CP028906">
    <property type="protein sequence ID" value="AWB08435.1"/>
    <property type="molecule type" value="Genomic_DNA"/>
</dbReference>